<feature type="domain" description="ABM" evidence="1">
    <location>
        <begin position="1"/>
        <end position="85"/>
    </location>
</feature>
<evidence type="ECO:0000259" key="1">
    <source>
        <dbReference type="Pfam" id="PF03992"/>
    </source>
</evidence>
<dbReference type="AlphaFoldDB" id="A0A3M8SSS6"/>
<keyword evidence="3" id="KW-1185">Reference proteome</keyword>
<dbReference type="InterPro" id="IPR007138">
    <property type="entry name" value="ABM_dom"/>
</dbReference>
<dbReference type="OrthoDB" id="4215231at2"/>
<proteinExistence type="predicted"/>
<comment type="caution">
    <text evidence="2">The sequence shown here is derived from an EMBL/GenBank/DDBJ whole genome shotgun (WGS) entry which is preliminary data.</text>
</comment>
<dbReference type="Proteomes" id="UP000267049">
    <property type="component" value="Unassembled WGS sequence"/>
</dbReference>
<reference evidence="2 3" key="1">
    <citation type="submission" date="2018-11" db="EMBL/GenBank/DDBJ databases">
        <title>Lysobacter cryohumiis sp. nov., isolated from soil in the Tianshan Mountains, Xinjiang, China.</title>
        <authorList>
            <person name="Luo Y."/>
            <person name="Sheng H."/>
        </authorList>
    </citation>
    <scope>NUCLEOTIDE SEQUENCE [LARGE SCALE GENOMIC DNA]</scope>
    <source>
        <strain evidence="2 3">ZS60</strain>
    </source>
</reference>
<organism evidence="2 3">
    <name type="scientific">Montanilutibacter psychrotolerans</name>
    <dbReference type="NCBI Taxonomy" id="1327343"/>
    <lineage>
        <taxon>Bacteria</taxon>
        <taxon>Pseudomonadati</taxon>
        <taxon>Pseudomonadota</taxon>
        <taxon>Gammaproteobacteria</taxon>
        <taxon>Lysobacterales</taxon>
        <taxon>Lysobacteraceae</taxon>
        <taxon>Montanilutibacter</taxon>
    </lineage>
</organism>
<evidence type="ECO:0000313" key="3">
    <source>
        <dbReference type="Proteomes" id="UP000267049"/>
    </source>
</evidence>
<dbReference type="SUPFAM" id="SSF54909">
    <property type="entry name" value="Dimeric alpha+beta barrel"/>
    <property type="match status" value="1"/>
</dbReference>
<sequence length="134" mass="14893">MISIVAKWSILPGKRDQAVVALTELARRVQEQEPFVPMYTIFLPDFSVTSYPTPSTQDLIFLSAFDDKAAFEEHLKGPVFRDWLAEHPDLFLFNNGQLFVVSELLERVAGFIRPSMVTDAAGVAARPVLAADPA</sequence>
<dbReference type="InterPro" id="IPR011008">
    <property type="entry name" value="Dimeric_a/b-barrel"/>
</dbReference>
<accession>A0A3M8SSS6</accession>
<dbReference type="RefSeq" id="WP_123089002.1">
    <property type="nucleotide sequence ID" value="NZ_RIBS01000009.1"/>
</dbReference>
<dbReference type="Pfam" id="PF03992">
    <property type="entry name" value="ABM"/>
    <property type="match status" value="1"/>
</dbReference>
<name>A0A3M8SSS6_9GAMM</name>
<protein>
    <recommendedName>
        <fullName evidence="1">ABM domain-containing protein</fullName>
    </recommendedName>
</protein>
<gene>
    <name evidence="2" type="ORF">EER27_15295</name>
</gene>
<dbReference type="EMBL" id="RIBS01000009">
    <property type="protein sequence ID" value="RNF82274.1"/>
    <property type="molecule type" value="Genomic_DNA"/>
</dbReference>
<dbReference type="Gene3D" id="3.30.70.100">
    <property type="match status" value="1"/>
</dbReference>
<evidence type="ECO:0000313" key="2">
    <source>
        <dbReference type="EMBL" id="RNF82274.1"/>
    </source>
</evidence>